<keyword evidence="2" id="KW-0378">Hydrolase</keyword>
<dbReference type="EMBL" id="CADCUR010000287">
    <property type="protein sequence ID" value="CAA9426006.1"/>
    <property type="molecule type" value="Genomic_DNA"/>
</dbReference>
<dbReference type="InterPro" id="IPR029058">
    <property type="entry name" value="AB_hydrolase_fold"/>
</dbReference>
<dbReference type="GO" id="GO:0016020">
    <property type="term" value="C:membrane"/>
    <property type="evidence" value="ECO:0007669"/>
    <property type="project" value="TreeGrafter"/>
</dbReference>
<dbReference type="InterPro" id="IPR000639">
    <property type="entry name" value="Epox_hydrolase-like"/>
</dbReference>
<dbReference type="SUPFAM" id="SSF53474">
    <property type="entry name" value="alpha/beta-Hydrolases"/>
    <property type="match status" value="1"/>
</dbReference>
<feature type="domain" description="AB hydrolase-1" evidence="1">
    <location>
        <begin position="32"/>
        <end position="279"/>
    </location>
</feature>
<dbReference type="GO" id="GO:0018786">
    <property type="term" value="F:haloalkane dehalogenase activity"/>
    <property type="evidence" value="ECO:0007669"/>
    <property type="project" value="UniProtKB-EC"/>
</dbReference>
<dbReference type="PRINTS" id="PR00412">
    <property type="entry name" value="EPOXHYDRLASE"/>
</dbReference>
<dbReference type="PANTHER" id="PTHR43798:SF33">
    <property type="entry name" value="HYDROLASE, PUTATIVE (AFU_ORTHOLOGUE AFUA_2G14860)-RELATED"/>
    <property type="match status" value="1"/>
</dbReference>
<dbReference type="InterPro" id="IPR050266">
    <property type="entry name" value="AB_hydrolase_sf"/>
</dbReference>
<gene>
    <name evidence="2" type="ORF">AVDCRST_MAG74-3337</name>
</gene>
<dbReference type="InterPro" id="IPR000073">
    <property type="entry name" value="AB_hydrolase_1"/>
</dbReference>
<sequence>MKLKTWRESGNYYNYKGFSIFYRLSQMSDEVVLCLHGFPTSSFDYHKIHHALAERFAVLSFDMIGYGFSAKPANYDYTTFNQVDVLQSLLDYLKIRRVHILAHDYGNTITQELLARAEENRLDFSIETICLLNGALFPETHRPILAQKILISPIGFVFGRLITDSKFKKSLASIFGEQTQPSEDELNDFTAVFKFNDGRRIAHRLIRYMRERAVYRERWVGALQRTKVPFRFINGSADKVSGKHLVERFRSVVPHQTNIIELEGVGHFPHFETPERVLDEYLKFNTVKS</sequence>
<proteinExistence type="predicted"/>
<evidence type="ECO:0000313" key="2">
    <source>
        <dbReference type="EMBL" id="CAA9426006.1"/>
    </source>
</evidence>
<evidence type="ECO:0000259" key="1">
    <source>
        <dbReference type="Pfam" id="PF12697"/>
    </source>
</evidence>
<dbReference type="PANTHER" id="PTHR43798">
    <property type="entry name" value="MONOACYLGLYCEROL LIPASE"/>
    <property type="match status" value="1"/>
</dbReference>
<dbReference type="GO" id="GO:0047372">
    <property type="term" value="F:monoacylglycerol lipase activity"/>
    <property type="evidence" value="ECO:0007669"/>
    <property type="project" value="TreeGrafter"/>
</dbReference>
<accession>A0A6J4PVV4</accession>
<dbReference type="Pfam" id="PF12697">
    <property type="entry name" value="Abhydrolase_6"/>
    <property type="match status" value="1"/>
</dbReference>
<dbReference type="GO" id="GO:0046464">
    <property type="term" value="P:acylglycerol catabolic process"/>
    <property type="evidence" value="ECO:0007669"/>
    <property type="project" value="TreeGrafter"/>
</dbReference>
<reference evidence="2" key="1">
    <citation type="submission" date="2020-02" db="EMBL/GenBank/DDBJ databases">
        <authorList>
            <person name="Meier V. D."/>
        </authorList>
    </citation>
    <scope>NUCLEOTIDE SEQUENCE</scope>
    <source>
        <strain evidence="2">AVDCRST_MAG74</strain>
    </source>
</reference>
<organism evidence="2">
    <name type="scientific">uncultured Pyrinomonadaceae bacterium</name>
    <dbReference type="NCBI Taxonomy" id="2283094"/>
    <lineage>
        <taxon>Bacteria</taxon>
        <taxon>Pseudomonadati</taxon>
        <taxon>Acidobacteriota</taxon>
        <taxon>Blastocatellia</taxon>
        <taxon>Blastocatellales</taxon>
        <taxon>Pyrinomonadaceae</taxon>
        <taxon>environmental samples</taxon>
    </lineage>
</organism>
<dbReference type="AlphaFoldDB" id="A0A6J4PVV4"/>
<protein>
    <submittedName>
        <fullName evidence="2">Alpha/beta hydrolase fold</fullName>
        <ecNumber evidence="2">3.8.1.5</ecNumber>
    </submittedName>
</protein>
<name>A0A6J4PVV4_9BACT</name>
<dbReference type="EC" id="3.8.1.5" evidence="2"/>
<dbReference type="Gene3D" id="3.40.50.1820">
    <property type="entry name" value="alpha/beta hydrolase"/>
    <property type="match status" value="1"/>
</dbReference>